<dbReference type="AlphaFoldDB" id="A0A4Q0YG64"/>
<evidence type="ECO:0000313" key="5">
    <source>
        <dbReference type="EMBL" id="RXJ69185.1"/>
    </source>
</evidence>
<keyword evidence="3" id="KW-1133">Transmembrane helix</keyword>
<dbReference type="Gene3D" id="3.30.70.270">
    <property type="match status" value="1"/>
</dbReference>
<feature type="domain" description="GGDEF" evidence="4">
    <location>
        <begin position="270"/>
        <end position="399"/>
    </location>
</feature>
<dbReference type="SUPFAM" id="SSF55073">
    <property type="entry name" value="Nucleotide cyclase"/>
    <property type="match status" value="1"/>
</dbReference>
<reference evidence="5 6" key="1">
    <citation type="submission" date="2017-10" db="EMBL/GenBank/DDBJ databases">
        <title>Genomics of the genus Arcobacter.</title>
        <authorList>
            <person name="Perez-Cataluna A."/>
            <person name="Figueras M.J."/>
        </authorList>
    </citation>
    <scope>NUCLEOTIDE SEQUENCE [LARGE SCALE GENOMIC DNA]</scope>
    <source>
        <strain evidence="5 6">CECT 8993</strain>
    </source>
</reference>
<comment type="caution">
    <text evidence="5">The sequence shown here is derived from an EMBL/GenBank/DDBJ whole genome shotgun (WGS) entry which is preliminary data.</text>
</comment>
<feature type="transmembrane region" description="Helical" evidence="3">
    <location>
        <begin position="204"/>
        <end position="222"/>
    </location>
</feature>
<keyword evidence="3" id="KW-0812">Transmembrane</keyword>
<comment type="catalytic activity">
    <reaction evidence="2">
        <text>2 GTP = 3',3'-c-di-GMP + 2 diphosphate</text>
        <dbReference type="Rhea" id="RHEA:24898"/>
        <dbReference type="ChEBI" id="CHEBI:33019"/>
        <dbReference type="ChEBI" id="CHEBI:37565"/>
        <dbReference type="ChEBI" id="CHEBI:58805"/>
        <dbReference type="EC" id="2.7.7.65"/>
    </reaction>
</comment>
<dbReference type="InterPro" id="IPR000160">
    <property type="entry name" value="GGDEF_dom"/>
</dbReference>
<dbReference type="SMART" id="SM00267">
    <property type="entry name" value="GGDEF"/>
    <property type="match status" value="1"/>
</dbReference>
<feature type="transmembrane region" description="Helical" evidence="3">
    <location>
        <begin position="7"/>
        <end position="29"/>
    </location>
</feature>
<dbReference type="PROSITE" id="PS50887">
    <property type="entry name" value="GGDEF"/>
    <property type="match status" value="1"/>
</dbReference>
<evidence type="ECO:0000256" key="2">
    <source>
        <dbReference type="ARBA" id="ARBA00034247"/>
    </source>
</evidence>
<organism evidence="5 6">
    <name type="scientific">Halarcobacter ebronensis</name>
    <dbReference type="NCBI Taxonomy" id="1462615"/>
    <lineage>
        <taxon>Bacteria</taxon>
        <taxon>Pseudomonadati</taxon>
        <taxon>Campylobacterota</taxon>
        <taxon>Epsilonproteobacteria</taxon>
        <taxon>Campylobacterales</taxon>
        <taxon>Arcobacteraceae</taxon>
        <taxon>Halarcobacter</taxon>
    </lineage>
</organism>
<dbReference type="InterPro" id="IPR029787">
    <property type="entry name" value="Nucleotide_cyclase"/>
</dbReference>
<evidence type="ECO:0000256" key="3">
    <source>
        <dbReference type="SAM" id="Phobius"/>
    </source>
</evidence>
<dbReference type="PANTHER" id="PTHR45138">
    <property type="entry name" value="REGULATORY COMPONENTS OF SENSORY TRANSDUCTION SYSTEM"/>
    <property type="match status" value="1"/>
</dbReference>
<dbReference type="NCBIfam" id="TIGR00254">
    <property type="entry name" value="GGDEF"/>
    <property type="match status" value="1"/>
</dbReference>
<gene>
    <name evidence="5" type="ORF">CRV08_04035</name>
</gene>
<keyword evidence="3" id="KW-0472">Membrane</keyword>
<proteinExistence type="predicted"/>
<dbReference type="CDD" id="cd01949">
    <property type="entry name" value="GGDEF"/>
    <property type="match status" value="1"/>
</dbReference>
<accession>A0A4Q0YG64</accession>
<dbReference type="PANTHER" id="PTHR45138:SF9">
    <property type="entry name" value="DIGUANYLATE CYCLASE DGCM-RELATED"/>
    <property type="match status" value="1"/>
</dbReference>
<name>A0A4Q0YG64_9BACT</name>
<evidence type="ECO:0000259" key="4">
    <source>
        <dbReference type="PROSITE" id="PS50887"/>
    </source>
</evidence>
<dbReference type="Proteomes" id="UP000290172">
    <property type="component" value="Unassembled WGS sequence"/>
</dbReference>
<dbReference type="InterPro" id="IPR043128">
    <property type="entry name" value="Rev_trsase/Diguanyl_cyclase"/>
</dbReference>
<dbReference type="RefSeq" id="WP_128979330.1">
    <property type="nucleotide sequence ID" value="NZ_PDKJ01000003.1"/>
</dbReference>
<dbReference type="InterPro" id="IPR050469">
    <property type="entry name" value="Diguanylate_Cyclase"/>
</dbReference>
<sequence length="400" mass="46353">MMKKETIKIVAAISFTITILTIYSIWNYFYEKERLISQIDKQLYSAAVAVPFVLEDDFHDRALNALSISTQEDNQNIKNLSKLNNQLGTKFLYTVIHGKNKLYYLTSSSALDSEIKEHTEVRYFTPYPDASDVLKNSFEHLNTDYITPNKIYKPSYVPIFSDRWGTYRSIVLPIQTEKGNLYVVGVDMDITYVNRVLKQNTIQTLLSFLLFLLSIVPIIITYKNILKDKHKAYQEVSKKSITDSLTGLHNRYKLDKELEIHFENYQKHGHNFALLMLDLDHFKKINDKYGHKEGDEVLKHFAEILKESTRLTDIVGRWGGEEFLIIYPSSDINSSFQLAHKLHLALKESKKLQKYKLTISIGVGTPKENDTLESFQKDIDKALYKAKDKGRDQTVKVDEL</sequence>
<evidence type="ECO:0000313" key="6">
    <source>
        <dbReference type="Proteomes" id="UP000290172"/>
    </source>
</evidence>
<dbReference type="EC" id="2.7.7.65" evidence="1"/>
<dbReference type="Pfam" id="PF00990">
    <property type="entry name" value="GGDEF"/>
    <property type="match status" value="1"/>
</dbReference>
<protein>
    <recommendedName>
        <fullName evidence="1">diguanylate cyclase</fullName>
        <ecNumber evidence="1">2.7.7.65</ecNumber>
    </recommendedName>
</protein>
<evidence type="ECO:0000256" key="1">
    <source>
        <dbReference type="ARBA" id="ARBA00012528"/>
    </source>
</evidence>
<dbReference type="GO" id="GO:0052621">
    <property type="term" value="F:diguanylate cyclase activity"/>
    <property type="evidence" value="ECO:0007669"/>
    <property type="project" value="UniProtKB-EC"/>
</dbReference>
<dbReference type="FunFam" id="3.30.70.270:FF:000001">
    <property type="entry name" value="Diguanylate cyclase domain protein"/>
    <property type="match status" value="1"/>
</dbReference>
<dbReference type="EMBL" id="PDKJ01000003">
    <property type="protein sequence ID" value="RXJ69185.1"/>
    <property type="molecule type" value="Genomic_DNA"/>
</dbReference>